<gene>
    <name evidence="2" type="ORF">EVEC_LOCUS372</name>
</gene>
<dbReference type="Proteomes" id="UP000274131">
    <property type="component" value="Unassembled WGS sequence"/>
</dbReference>
<keyword evidence="3" id="KW-1185">Reference proteome</keyword>
<proteinExistence type="predicted"/>
<dbReference type="STRING" id="51028.A0A0N4UTF7"/>
<evidence type="ECO:0000313" key="2">
    <source>
        <dbReference type="EMBL" id="VDD85229.1"/>
    </source>
</evidence>
<name>A0A0N4UTF7_ENTVE</name>
<dbReference type="WBParaSite" id="EVEC_0000055801-mRNA-1">
    <property type="protein sequence ID" value="EVEC_0000055801-mRNA-1"/>
    <property type="gene ID" value="EVEC_0000055801"/>
</dbReference>
<feature type="compositionally biased region" description="Basic residues" evidence="1">
    <location>
        <begin position="102"/>
        <end position="114"/>
    </location>
</feature>
<evidence type="ECO:0000313" key="4">
    <source>
        <dbReference type="WBParaSite" id="EVEC_0000055801-mRNA-1"/>
    </source>
</evidence>
<organism evidence="4">
    <name type="scientific">Enterobius vermicularis</name>
    <name type="common">Human pinworm</name>
    <dbReference type="NCBI Taxonomy" id="51028"/>
    <lineage>
        <taxon>Eukaryota</taxon>
        <taxon>Metazoa</taxon>
        <taxon>Ecdysozoa</taxon>
        <taxon>Nematoda</taxon>
        <taxon>Chromadorea</taxon>
        <taxon>Rhabditida</taxon>
        <taxon>Spirurina</taxon>
        <taxon>Oxyuridomorpha</taxon>
        <taxon>Oxyuroidea</taxon>
        <taxon>Oxyuridae</taxon>
        <taxon>Enterobius</taxon>
    </lineage>
</organism>
<reference evidence="4" key="1">
    <citation type="submission" date="2017-02" db="UniProtKB">
        <authorList>
            <consortium name="WormBaseParasite"/>
        </authorList>
    </citation>
    <scope>IDENTIFICATION</scope>
</reference>
<protein>
    <submittedName>
        <fullName evidence="4">BHLH domain-containing protein</fullName>
    </submittedName>
</protein>
<sequence>MALVKESSMRAYSVHHFRGGVSVIGDFFKVLTKRNGKIVNETERNLVVLKVQIRLFKLELSFSSEHNVQPTPTKLPSTSEDNEYMQDLESAVGVCHSEGSSKRSKGKKKTKLSAKKREIGEGEKVRKRLSTRLFNSRSLKRVSETLDAIQKARAAKNFEHQFNYALTRT</sequence>
<dbReference type="EMBL" id="UXUI01000431">
    <property type="protein sequence ID" value="VDD85229.1"/>
    <property type="molecule type" value="Genomic_DNA"/>
</dbReference>
<dbReference type="AlphaFoldDB" id="A0A0N4UTF7"/>
<reference evidence="2 3" key="2">
    <citation type="submission" date="2018-10" db="EMBL/GenBank/DDBJ databases">
        <authorList>
            <consortium name="Pathogen Informatics"/>
        </authorList>
    </citation>
    <scope>NUCLEOTIDE SEQUENCE [LARGE SCALE GENOMIC DNA]</scope>
</reference>
<feature type="region of interest" description="Disordered" evidence="1">
    <location>
        <begin position="95"/>
        <end position="121"/>
    </location>
</feature>
<evidence type="ECO:0000313" key="3">
    <source>
        <dbReference type="Proteomes" id="UP000274131"/>
    </source>
</evidence>
<evidence type="ECO:0000256" key="1">
    <source>
        <dbReference type="SAM" id="MobiDB-lite"/>
    </source>
</evidence>
<accession>A0A0N4UTF7</accession>